<dbReference type="SUPFAM" id="SSF53187">
    <property type="entry name" value="Zn-dependent exopeptidases"/>
    <property type="match status" value="1"/>
</dbReference>
<organism evidence="6 7">
    <name type="scientific">Clostridium scatologenes</name>
    <dbReference type="NCBI Taxonomy" id="1548"/>
    <lineage>
        <taxon>Bacteria</taxon>
        <taxon>Bacillati</taxon>
        <taxon>Bacillota</taxon>
        <taxon>Clostridia</taxon>
        <taxon>Eubacteriales</taxon>
        <taxon>Clostridiaceae</taxon>
        <taxon>Clostridium</taxon>
    </lineage>
</organism>
<dbReference type="RefSeq" id="WP_029161316.1">
    <property type="nucleotide sequence ID" value="NZ_CP009933.1"/>
</dbReference>
<accession>A0A0E3M518</accession>
<dbReference type="InterPro" id="IPR053138">
    <property type="entry name" value="N-alpha-Ac-DABA_deacetylase"/>
</dbReference>
<proteinExistence type="predicted"/>
<reference evidence="6 7" key="1">
    <citation type="journal article" date="2015" name="J. Biotechnol.">
        <title>Complete genome sequence of a malodorant-producing acetogen, Clostridium scatologenes ATCC 25775(T).</title>
        <authorList>
            <person name="Zhu Z."/>
            <person name="Guo T."/>
            <person name="Zheng H."/>
            <person name="Song T."/>
            <person name="Ouyang P."/>
            <person name="Xie J."/>
        </authorList>
    </citation>
    <scope>NUCLEOTIDE SEQUENCE [LARGE SCALE GENOMIC DNA]</scope>
    <source>
        <strain evidence="6 7">ATCC 25775</strain>
    </source>
</reference>
<evidence type="ECO:0000256" key="2">
    <source>
        <dbReference type="ARBA" id="ARBA00022723"/>
    </source>
</evidence>
<name>A0A0E3M518_CLOSL</name>
<dbReference type="CDD" id="cd06254">
    <property type="entry name" value="M14_ASTE_ASPA-like"/>
    <property type="match status" value="1"/>
</dbReference>
<dbReference type="InterPro" id="IPR055438">
    <property type="entry name" value="AstE_AspA_cat"/>
</dbReference>
<evidence type="ECO:0000313" key="7">
    <source>
        <dbReference type="Proteomes" id="UP000033115"/>
    </source>
</evidence>
<sequence>MKTMKIGNICAEAGEKSSGYVKVKGTDIELPVTVICGEKEGKTVFISGGVHNAEYVGIQTAIEIADEILPSKLTGNLIILHLMNRTGFEHRTMSLVYEDGKNLNREFPGSDQGTVADKICHTVVTEFQKNADYYIDLHCGDGYEELIPYVYCVGAAAPEVVHKARQMAELVNVPYLVQSPCVSGGSYNYAGSCGIPSILIERGCMGRWSKEEVELGKQDVRNVLRYLGVLEGNVSQRTYNPVDVGNVIYKNAEHSGCWYPTKKVGYTFKNGEVLGEVKDYFGNVLETCVAEMNGILLYQVGSLCIIKGGPMVAYGENPNEK</sequence>
<dbReference type="Pfam" id="PF24827">
    <property type="entry name" value="AstE_AspA_cat"/>
    <property type="match status" value="1"/>
</dbReference>
<keyword evidence="3" id="KW-0378">Hydrolase</keyword>
<evidence type="ECO:0000259" key="5">
    <source>
        <dbReference type="Pfam" id="PF24827"/>
    </source>
</evidence>
<dbReference type="Proteomes" id="UP000033115">
    <property type="component" value="Chromosome"/>
</dbReference>
<comment type="cofactor">
    <cofactor evidence="1">
        <name>Zn(2+)</name>
        <dbReference type="ChEBI" id="CHEBI:29105"/>
    </cofactor>
</comment>
<dbReference type="GO" id="GO:0016788">
    <property type="term" value="F:hydrolase activity, acting on ester bonds"/>
    <property type="evidence" value="ECO:0007669"/>
    <property type="project" value="InterPro"/>
</dbReference>
<dbReference type="GO" id="GO:0046872">
    <property type="term" value="F:metal ion binding"/>
    <property type="evidence" value="ECO:0007669"/>
    <property type="project" value="UniProtKB-KW"/>
</dbReference>
<dbReference type="PIRSF" id="PIRSF039012">
    <property type="entry name" value="ASP"/>
    <property type="match status" value="1"/>
</dbReference>
<dbReference type="STRING" id="1548.CSCA_0525"/>
<protein>
    <submittedName>
        <fullName evidence="6">Succinylglutamate desuccinylase/aspartoacylase</fullName>
    </submittedName>
</protein>
<keyword evidence="7" id="KW-1185">Reference proteome</keyword>
<evidence type="ECO:0000313" key="6">
    <source>
        <dbReference type="EMBL" id="AKA67650.1"/>
    </source>
</evidence>
<dbReference type="EMBL" id="CP009933">
    <property type="protein sequence ID" value="AKA67650.1"/>
    <property type="molecule type" value="Genomic_DNA"/>
</dbReference>
<keyword evidence="4" id="KW-0862">Zinc</keyword>
<dbReference type="AlphaFoldDB" id="A0A0E3M518"/>
<dbReference type="PANTHER" id="PTHR37326:SF1">
    <property type="entry name" value="BLL3975 PROTEIN"/>
    <property type="match status" value="1"/>
</dbReference>
<keyword evidence="2" id="KW-0479">Metal-binding</keyword>
<dbReference type="PANTHER" id="PTHR37326">
    <property type="entry name" value="BLL3975 PROTEIN"/>
    <property type="match status" value="1"/>
</dbReference>
<dbReference type="InterPro" id="IPR043795">
    <property type="entry name" value="N-alpha-Ac-DABA-like"/>
</dbReference>
<evidence type="ECO:0000256" key="3">
    <source>
        <dbReference type="ARBA" id="ARBA00022801"/>
    </source>
</evidence>
<dbReference type="GO" id="GO:0016811">
    <property type="term" value="F:hydrolase activity, acting on carbon-nitrogen (but not peptide) bonds, in linear amides"/>
    <property type="evidence" value="ECO:0007669"/>
    <property type="project" value="InterPro"/>
</dbReference>
<dbReference type="HOGENOM" id="CLU_035605_0_0_9"/>
<evidence type="ECO:0000256" key="4">
    <source>
        <dbReference type="ARBA" id="ARBA00022833"/>
    </source>
</evidence>
<feature type="domain" description="Succinylglutamate desuccinylase/Aspartoacylase catalytic" evidence="5">
    <location>
        <begin position="41"/>
        <end position="227"/>
    </location>
</feature>
<dbReference type="KEGG" id="csq:CSCA_0525"/>
<dbReference type="Gene3D" id="3.40.630.10">
    <property type="entry name" value="Zn peptidases"/>
    <property type="match status" value="1"/>
</dbReference>
<evidence type="ECO:0000256" key="1">
    <source>
        <dbReference type="ARBA" id="ARBA00001947"/>
    </source>
</evidence>
<gene>
    <name evidence="6" type="ORF">CSCA_0525</name>
</gene>